<comment type="caution">
    <text evidence="6">The sequence shown here is derived from an EMBL/GenBank/DDBJ whole genome shotgun (WGS) entry which is preliminary data.</text>
</comment>
<dbReference type="NCBIfam" id="TIGR03619">
    <property type="entry name" value="F420_Rv2161c"/>
    <property type="match status" value="1"/>
</dbReference>
<reference evidence="6" key="1">
    <citation type="submission" date="2020-10" db="EMBL/GenBank/DDBJ databases">
        <title>Ca. Dormibacterota MAGs.</title>
        <authorList>
            <person name="Montgomery K."/>
        </authorList>
    </citation>
    <scope>NUCLEOTIDE SEQUENCE [LARGE SCALE GENOMIC DNA]</scope>
    <source>
        <strain evidence="6">SC8812_S17_10</strain>
    </source>
</reference>
<dbReference type="InterPro" id="IPR050172">
    <property type="entry name" value="SsuD_RutA_monooxygenase"/>
</dbReference>
<keyword evidence="3 6" id="KW-0560">Oxidoreductase</keyword>
<keyword evidence="1" id="KW-0285">Flavoprotein</keyword>
<accession>A0A934NEG6</accession>
<sequence>MSASGRGRKLELSIVLPTFSQDPHANWDSVLGLARMADEAGVDRLVVPDHVVFGERLEEYGRPEVGGRRGGKQPTGPDGSWLEPLTTLSVLAGITKHIRLGTSVLLAALRRPVVLAKAVATLDVLSGGRVDLGVGVGWQREEYEAAGLDFARRGRLLDHALEVCQALWLQPRAAYDSSELRFEAIHMMPKPVQHGGVPIWVSGTVTAPVARRLVRFGSGWIPWGLAADDLITAIGSMKELIAAGGGDPSKLKVVGALPVVHEPGGQLRVDRMMEAVQRLAEAGVTDFRIRASLTDDQSAALKRLAGIVTAFRASTHESL</sequence>
<dbReference type="EC" id="1.-.-.-" evidence="6"/>
<organism evidence="6 7">
    <name type="scientific">Candidatus Nephthysia bennettiae</name>
    <dbReference type="NCBI Taxonomy" id="3127016"/>
    <lineage>
        <taxon>Bacteria</taxon>
        <taxon>Bacillati</taxon>
        <taxon>Candidatus Dormiibacterota</taxon>
        <taxon>Candidatus Dormibacteria</taxon>
        <taxon>Candidatus Dormibacterales</taxon>
        <taxon>Candidatus Dormibacteraceae</taxon>
        <taxon>Candidatus Nephthysia</taxon>
    </lineage>
</organism>
<dbReference type="Proteomes" id="UP000612893">
    <property type="component" value="Unassembled WGS sequence"/>
</dbReference>
<dbReference type="InterPro" id="IPR011251">
    <property type="entry name" value="Luciferase-like_dom"/>
</dbReference>
<evidence type="ECO:0000256" key="4">
    <source>
        <dbReference type="ARBA" id="ARBA00023033"/>
    </source>
</evidence>
<feature type="domain" description="Luciferase-like" evidence="5">
    <location>
        <begin position="17"/>
        <end position="276"/>
    </location>
</feature>
<dbReference type="Gene3D" id="3.20.20.30">
    <property type="entry name" value="Luciferase-like domain"/>
    <property type="match status" value="1"/>
</dbReference>
<evidence type="ECO:0000313" key="7">
    <source>
        <dbReference type="Proteomes" id="UP000612893"/>
    </source>
</evidence>
<dbReference type="AlphaFoldDB" id="A0A934NEG6"/>
<dbReference type="RefSeq" id="WP_350341433.1">
    <property type="nucleotide sequence ID" value="NZ_JAEKNR010000155.1"/>
</dbReference>
<keyword evidence="2" id="KW-0288">FMN</keyword>
<dbReference type="PANTHER" id="PTHR42847:SF4">
    <property type="entry name" value="ALKANESULFONATE MONOOXYGENASE-RELATED"/>
    <property type="match status" value="1"/>
</dbReference>
<evidence type="ECO:0000256" key="3">
    <source>
        <dbReference type="ARBA" id="ARBA00023002"/>
    </source>
</evidence>
<dbReference type="InterPro" id="IPR019921">
    <property type="entry name" value="Lucif-like_OxRdtase_Rv2161c"/>
</dbReference>
<dbReference type="Pfam" id="PF00296">
    <property type="entry name" value="Bac_luciferase"/>
    <property type="match status" value="1"/>
</dbReference>
<evidence type="ECO:0000256" key="1">
    <source>
        <dbReference type="ARBA" id="ARBA00022630"/>
    </source>
</evidence>
<dbReference type="PANTHER" id="PTHR42847">
    <property type="entry name" value="ALKANESULFONATE MONOOXYGENASE"/>
    <property type="match status" value="1"/>
</dbReference>
<evidence type="ECO:0000256" key="2">
    <source>
        <dbReference type="ARBA" id="ARBA00022643"/>
    </source>
</evidence>
<proteinExistence type="predicted"/>
<evidence type="ECO:0000259" key="5">
    <source>
        <dbReference type="Pfam" id="PF00296"/>
    </source>
</evidence>
<evidence type="ECO:0000313" key="6">
    <source>
        <dbReference type="EMBL" id="MBJ7599497.1"/>
    </source>
</evidence>
<gene>
    <name evidence="6" type="ORF">JF922_15640</name>
</gene>
<protein>
    <submittedName>
        <fullName evidence="6">TIGR03619 family F420-dependent LLM class oxidoreductase</fullName>
        <ecNumber evidence="6">1.-.-.-</ecNumber>
    </submittedName>
</protein>
<dbReference type="GO" id="GO:0046306">
    <property type="term" value="P:alkanesulfonate catabolic process"/>
    <property type="evidence" value="ECO:0007669"/>
    <property type="project" value="TreeGrafter"/>
</dbReference>
<dbReference type="SUPFAM" id="SSF51679">
    <property type="entry name" value="Bacterial luciferase-like"/>
    <property type="match status" value="1"/>
</dbReference>
<dbReference type="EMBL" id="JAEKNR010000155">
    <property type="protein sequence ID" value="MBJ7599497.1"/>
    <property type="molecule type" value="Genomic_DNA"/>
</dbReference>
<keyword evidence="4" id="KW-0503">Monooxygenase</keyword>
<keyword evidence="7" id="KW-1185">Reference proteome</keyword>
<dbReference type="GO" id="GO:0008726">
    <property type="term" value="F:alkanesulfonate monooxygenase activity"/>
    <property type="evidence" value="ECO:0007669"/>
    <property type="project" value="TreeGrafter"/>
</dbReference>
<dbReference type="InterPro" id="IPR036661">
    <property type="entry name" value="Luciferase-like_sf"/>
</dbReference>
<name>A0A934NEG6_9BACT</name>